<proteinExistence type="predicted"/>
<name>A0ABS8W1B8_DATST</name>
<gene>
    <name evidence="1" type="ORF">HAX54_042506</name>
</gene>
<keyword evidence="2" id="KW-1185">Reference proteome</keyword>
<dbReference type="EMBL" id="JACEIK010006267">
    <property type="protein sequence ID" value="MCE2055388.1"/>
    <property type="molecule type" value="Genomic_DNA"/>
</dbReference>
<sequence>GHAPAVADPYSTQDIAIVNPTIATVLYDVNNCVMDNVLKEVRLPAKSSYYLEQYRYNERVSAAVRPKQW</sequence>
<comment type="caution">
    <text evidence="1">The sequence shown here is derived from an EMBL/GenBank/DDBJ whole genome shotgun (WGS) entry which is preliminary data.</text>
</comment>
<feature type="non-terminal residue" evidence="1">
    <location>
        <position position="1"/>
    </location>
</feature>
<protein>
    <submittedName>
        <fullName evidence="1">Uncharacterized protein</fullName>
    </submittedName>
</protein>
<dbReference type="Proteomes" id="UP000823775">
    <property type="component" value="Unassembled WGS sequence"/>
</dbReference>
<evidence type="ECO:0000313" key="2">
    <source>
        <dbReference type="Proteomes" id="UP000823775"/>
    </source>
</evidence>
<organism evidence="1 2">
    <name type="scientific">Datura stramonium</name>
    <name type="common">Jimsonweed</name>
    <name type="synonym">Common thornapple</name>
    <dbReference type="NCBI Taxonomy" id="4076"/>
    <lineage>
        <taxon>Eukaryota</taxon>
        <taxon>Viridiplantae</taxon>
        <taxon>Streptophyta</taxon>
        <taxon>Embryophyta</taxon>
        <taxon>Tracheophyta</taxon>
        <taxon>Spermatophyta</taxon>
        <taxon>Magnoliopsida</taxon>
        <taxon>eudicotyledons</taxon>
        <taxon>Gunneridae</taxon>
        <taxon>Pentapetalae</taxon>
        <taxon>asterids</taxon>
        <taxon>lamiids</taxon>
        <taxon>Solanales</taxon>
        <taxon>Solanaceae</taxon>
        <taxon>Solanoideae</taxon>
        <taxon>Datureae</taxon>
        <taxon>Datura</taxon>
    </lineage>
</organism>
<accession>A0ABS8W1B8</accession>
<evidence type="ECO:0000313" key="1">
    <source>
        <dbReference type="EMBL" id="MCE2055388.1"/>
    </source>
</evidence>
<reference evidence="1 2" key="1">
    <citation type="journal article" date="2021" name="BMC Genomics">
        <title>Datura genome reveals duplications of psychoactive alkaloid biosynthetic genes and high mutation rate following tissue culture.</title>
        <authorList>
            <person name="Rajewski A."/>
            <person name="Carter-House D."/>
            <person name="Stajich J."/>
            <person name="Litt A."/>
        </authorList>
    </citation>
    <scope>NUCLEOTIDE SEQUENCE [LARGE SCALE GENOMIC DNA]</scope>
    <source>
        <strain evidence="1">AR-01</strain>
    </source>
</reference>